<accession>A0A9D0YXB3</accession>
<evidence type="ECO:0000313" key="12">
    <source>
        <dbReference type="EMBL" id="HIQ63444.1"/>
    </source>
</evidence>
<feature type="transmembrane region" description="Helical" evidence="10">
    <location>
        <begin position="249"/>
        <end position="268"/>
    </location>
</feature>
<keyword evidence="2 10" id="KW-0813">Transport</keyword>
<dbReference type="InterPro" id="IPR000515">
    <property type="entry name" value="MetI-like"/>
</dbReference>
<evidence type="ECO:0000313" key="13">
    <source>
        <dbReference type="Proteomes" id="UP000886819"/>
    </source>
</evidence>
<reference evidence="12" key="1">
    <citation type="submission" date="2020-10" db="EMBL/GenBank/DDBJ databases">
        <authorList>
            <person name="Gilroy R."/>
        </authorList>
    </citation>
    <scope>NUCLEOTIDE SEQUENCE</scope>
    <source>
        <strain evidence="12">ChiHile30-977</strain>
    </source>
</reference>
<evidence type="ECO:0000256" key="8">
    <source>
        <dbReference type="ARBA" id="ARBA00023136"/>
    </source>
</evidence>
<keyword evidence="8 10" id="KW-0472">Membrane</keyword>
<dbReference type="InterPro" id="IPR035906">
    <property type="entry name" value="MetI-like_sf"/>
</dbReference>
<evidence type="ECO:0000256" key="4">
    <source>
        <dbReference type="ARBA" id="ARBA00022692"/>
    </source>
</evidence>
<dbReference type="EMBL" id="DVFI01000105">
    <property type="protein sequence ID" value="HIQ63444.1"/>
    <property type="molecule type" value="Genomic_DNA"/>
</dbReference>
<keyword evidence="3" id="KW-1003">Cell membrane</keyword>
<dbReference type="GO" id="GO:0005886">
    <property type="term" value="C:plasma membrane"/>
    <property type="evidence" value="ECO:0007669"/>
    <property type="project" value="UniProtKB-SubCell"/>
</dbReference>
<reference evidence="12" key="2">
    <citation type="journal article" date="2021" name="PeerJ">
        <title>Extensive microbial diversity within the chicken gut microbiome revealed by metagenomics and culture.</title>
        <authorList>
            <person name="Gilroy R."/>
            <person name="Ravi A."/>
            <person name="Getino M."/>
            <person name="Pursley I."/>
            <person name="Horton D.L."/>
            <person name="Alikhan N.F."/>
            <person name="Baker D."/>
            <person name="Gharbi K."/>
            <person name="Hall N."/>
            <person name="Watson M."/>
            <person name="Adriaenssens E.M."/>
            <person name="Foster-Nyarko E."/>
            <person name="Jarju S."/>
            <person name="Secka A."/>
            <person name="Antonio M."/>
            <person name="Oren A."/>
            <person name="Chaudhuri R.R."/>
            <person name="La Ragione R."/>
            <person name="Hildebrand F."/>
            <person name="Pallen M.J."/>
        </authorList>
    </citation>
    <scope>NUCLEOTIDE SEQUENCE</scope>
    <source>
        <strain evidence="12">ChiHile30-977</strain>
    </source>
</reference>
<proteinExistence type="inferred from homology"/>
<sequence length="313" mass="35211">MENAKTPNPILDPLKFRAAVFDNIGSEDAGFSNYSYWRSTLRTFFRNKMVLLLVALVLALIVMSLVYPLVSDVDPNKVSLMPLEWNLRPSAEHWFGTDALGRDIWTRAWYGVRNSFALAFCIALSDVGIGMIAGALWGYNKKLDPFMIELYNIMTNIPSTVYLVLLAYIMNTSYLTLFISMASRGWIVEARFFRNRILSLRDNEYNIASKCLGTPVWRIATRNIIPHIISLIIMEAALCIPYSIGSEVFMGFVGVGMPVEAITLGNIVNQGRASFTLHPYQMLLPTIILCIITVAFYVIGNKFADASDPRNHV</sequence>
<evidence type="ECO:0000256" key="2">
    <source>
        <dbReference type="ARBA" id="ARBA00022448"/>
    </source>
</evidence>
<feature type="transmembrane region" description="Helical" evidence="10">
    <location>
        <begin position="224"/>
        <end position="243"/>
    </location>
</feature>
<dbReference type="GO" id="GO:0055085">
    <property type="term" value="P:transmembrane transport"/>
    <property type="evidence" value="ECO:0007669"/>
    <property type="project" value="InterPro"/>
</dbReference>
<keyword evidence="7 10" id="KW-1133">Transmembrane helix</keyword>
<evidence type="ECO:0000256" key="1">
    <source>
        <dbReference type="ARBA" id="ARBA00004651"/>
    </source>
</evidence>
<dbReference type="PROSITE" id="PS50928">
    <property type="entry name" value="ABC_TM1"/>
    <property type="match status" value="1"/>
</dbReference>
<dbReference type="CDD" id="cd06261">
    <property type="entry name" value="TM_PBP2"/>
    <property type="match status" value="1"/>
</dbReference>
<name>A0A9D0YXB3_9FIRM</name>
<feature type="transmembrane region" description="Helical" evidence="10">
    <location>
        <begin position="116"/>
        <end position="138"/>
    </location>
</feature>
<feature type="transmembrane region" description="Helical" evidence="10">
    <location>
        <begin position="49"/>
        <end position="70"/>
    </location>
</feature>
<comment type="subcellular location">
    <subcellularLocation>
        <location evidence="1 10">Cell membrane</location>
        <topology evidence="1 10">Multi-pass membrane protein</topology>
    </subcellularLocation>
</comment>
<dbReference type="SUPFAM" id="SSF161098">
    <property type="entry name" value="MetI-like"/>
    <property type="match status" value="1"/>
</dbReference>
<feature type="transmembrane region" description="Helical" evidence="10">
    <location>
        <begin position="280"/>
        <end position="299"/>
    </location>
</feature>
<dbReference type="AlphaFoldDB" id="A0A9D0YXB3"/>
<dbReference type="PANTHER" id="PTHR43386:SF24">
    <property type="entry name" value="OLIGOPEPTIDE TRANSPORT SYSTEM PERMEASE PROTEIN AMID"/>
    <property type="match status" value="1"/>
</dbReference>
<evidence type="ECO:0000256" key="6">
    <source>
        <dbReference type="ARBA" id="ARBA00022927"/>
    </source>
</evidence>
<evidence type="ECO:0000256" key="10">
    <source>
        <dbReference type="RuleBase" id="RU363032"/>
    </source>
</evidence>
<feature type="domain" description="ABC transmembrane type-1" evidence="11">
    <location>
        <begin position="112"/>
        <end position="300"/>
    </location>
</feature>
<dbReference type="Pfam" id="PF00528">
    <property type="entry name" value="BPD_transp_1"/>
    <property type="match status" value="1"/>
</dbReference>
<evidence type="ECO:0000256" key="7">
    <source>
        <dbReference type="ARBA" id="ARBA00022989"/>
    </source>
</evidence>
<organism evidence="12 13">
    <name type="scientific">Candidatus Avichristensenella intestinipullorum</name>
    <dbReference type="NCBI Taxonomy" id="2840693"/>
    <lineage>
        <taxon>Bacteria</taxon>
        <taxon>Bacillati</taxon>
        <taxon>Bacillota</taxon>
        <taxon>Clostridia</taxon>
        <taxon>Candidatus Avichristensenella</taxon>
    </lineage>
</organism>
<comment type="caution">
    <text evidence="12">The sequence shown here is derived from an EMBL/GenBank/DDBJ whole genome shotgun (WGS) entry which is preliminary data.</text>
</comment>
<keyword evidence="4 10" id="KW-0812">Transmembrane</keyword>
<dbReference type="GO" id="GO:0015833">
    <property type="term" value="P:peptide transport"/>
    <property type="evidence" value="ECO:0007669"/>
    <property type="project" value="UniProtKB-KW"/>
</dbReference>
<dbReference type="GO" id="GO:0015031">
    <property type="term" value="P:protein transport"/>
    <property type="evidence" value="ECO:0007669"/>
    <property type="project" value="UniProtKB-KW"/>
</dbReference>
<dbReference type="Gene3D" id="1.10.3720.10">
    <property type="entry name" value="MetI-like"/>
    <property type="match status" value="1"/>
</dbReference>
<comment type="similarity">
    <text evidence="9">Belongs to the binding-protein-dependent transport system permease family. OppBC subfamily.</text>
</comment>
<evidence type="ECO:0000256" key="3">
    <source>
        <dbReference type="ARBA" id="ARBA00022475"/>
    </source>
</evidence>
<protein>
    <submittedName>
        <fullName evidence="12">ABC transporter permease</fullName>
    </submittedName>
</protein>
<evidence type="ECO:0000259" key="11">
    <source>
        <dbReference type="PROSITE" id="PS50928"/>
    </source>
</evidence>
<evidence type="ECO:0000256" key="9">
    <source>
        <dbReference type="ARBA" id="ARBA00024202"/>
    </source>
</evidence>
<dbReference type="Proteomes" id="UP000886819">
    <property type="component" value="Unassembled WGS sequence"/>
</dbReference>
<keyword evidence="5" id="KW-0571">Peptide transport</keyword>
<evidence type="ECO:0000256" key="5">
    <source>
        <dbReference type="ARBA" id="ARBA00022856"/>
    </source>
</evidence>
<dbReference type="InterPro" id="IPR025966">
    <property type="entry name" value="OppC_N"/>
</dbReference>
<dbReference type="Pfam" id="PF12911">
    <property type="entry name" value="OppC_N"/>
    <property type="match status" value="1"/>
</dbReference>
<keyword evidence="6" id="KW-0653">Protein transport</keyword>
<gene>
    <name evidence="12" type="ORF">IAA66_07640</name>
</gene>
<dbReference type="PANTHER" id="PTHR43386">
    <property type="entry name" value="OLIGOPEPTIDE TRANSPORT SYSTEM PERMEASE PROTEIN APPC"/>
    <property type="match status" value="1"/>
</dbReference>
<dbReference type="InterPro" id="IPR050366">
    <property type="entry name" value="BP-dependent_transpt_permease"/>
</dbReference>